<organism evidence="6">
    <name type="scientific">Gongylonema pulchrum</name>
    <dbReference type="NCBI Taxonomy" id="637853"/>
    <lineage>
        <taxon>Eukaryota</taxon>
        <taxon>Metazoa</taxon>
        <taxon>Ecdysozoa</taxon>
        <taxon>Nematoda</taxon>
        <taxon>Chromadorea</taxon>
        <taxon>Rhabditida</taxon>
        <taxon>Spirurina</taxon>
        <taxon>Spiruromorpha</taxon>
        <taxon>Spiruroidea</taxon>
        <taxon>Gongylonematidae</taxon>
        <taxon>Gongylonema</taxon>
    </lineage>
</organism>
<name>A0A183D1M3_9BILA</name>
<feature type="domain" description="Galectin" evidence="3">
    <location>
        <begin position="9"/>
        <end position="85"/>
    </location>
</feature>
<evidence type="ECO:0000313" key="5">
    <source>
        <dbReference type="Proteomes" id="UP000271098"/>
    </source>
</evidence>
<dbReference type="InterPro" id="IPR013320">
    <property type="entry name" value="ConA-like_dom_sf"/>
</dbReference>
<reference evidence="4 5" key="2">
    <citation type="submission" date="2018-11" db="EMBL/GenBank/DDBJ databases">
        <authorList>
            <consortium name="Pathogen Informatics"/>
        </authorList>
    </citation>
    <scope>NUCLEOTIDE SEQUENCE [LARGE SCALE GENOMIC DNA]</scope>
</reference>
<proteinExistence type="predicted"/>
<sequence length="85" mass="9365">MDSYIPVPYRSKLTESFEPGQTLIVKGKTAEDSVRFTINLHNTAADFSGNDVPLHISVRFDEGKVSLSFDAVFAEKSFAAESCSF</sequence>
<keyword evidence="5" id="KW-1185">Reference proteome</keyword>
<evidence type="ECO:0000259" key="3">
    <source>
        <dbReference type="PROSITE" id="PS51304"/>
    </source>
</evidence>
<gene>
    <name evidence="4" type="ORF">GPUH_LOCUS2614</name>
</gene>
<dbReference type="Proteomes" id="UP000271098">
    <property type="component" value="Unassembled WGS sequence"/>
</dbReference>
<evidence type="ECO:0000313" key="6">
    <source>
        <dbReference type="WBParaSite" id="GPUH_0000261901-mRNA-1"/>
    </source>
</evidence>
<dbReference type="InterPro" id="IPR001079">
    <property type="entry name" value="Galectin_CRD"/>
</dbReference>
<dbReference type="EMBL" id="UYRT01004047">
    <property type="protein sequence ID" value="VDK35436.1"/>
    <property type="molecule type" value="Genomic_DNA"/>
</dbReference>
<dbReference type="AlphaFoldDB" id="A0A183D1M3"/>
<reference evidence="6" key="1">
    <citation type="submission" date="2016-06" db="UniProtKB">
        <authorList>
            <consortium name="WormBaseParasite"/>
        </authorList>
    </citation>
    <scope>IDENTIFICATION</scope>
</reference>
<dbReference type="WBParaSite" id="GPUH_0000261901-mRNA-1">
    <property type="protein sequence ID" value="GPUH_0000261901-mRNA-1"/>
    <property type="gene ID" value="GPUH_0000261901"/>
</dbReference>
<accession>A0A183D1M3</accession>
<dbReference type="GO" id="GO:0030246">
    <property type="term" value="F:carbohydrate binding"/>
    <property type="evidence" value="ECO:0007669"/>
    <property type="project" value="UniProtKB-UniRule"/>
</dbReference>
<dbReference type="Pfam" id="PF00337">
    <property type="entry name" value="Gal-bind_lectin"/>
    <property type="match status" value="1"/>
</dbReference>
<evidence type="ECO:0000256" key="1">
    <source>
        <dbReference type="ARBA" id="ARBA00022734"/>
    </source>
</evidence>
<dbReference type="Gene3D" id="2.60.120.200">
    <property type="match status" value="1"/>
</dbReference>
<evidence type="ECO:0000256" key="2">
    <source>
        <dbReference type="RuleBase" id="RU102079"/>
    </source>
</evidence>
<protein>
    <recommendedName>
        <fullName evidence="2">Galectin</fullName>
    </recommendedName>
</protein>
<keyword evidence="1 2" id="KW-0430">Lectin</keyword>
<dbReference type="OrthoDB" id="6251307at2759"/>
<dbReference type="SUPFAM" id="SSF49899">
    <property type="entry name" value="Concanavalin A-like lectins/glucanases"/>
    <property type="match status" value="1"/>
</dbReference>
<dbReference type="PROSITE" id="PS51304">
    <property type="entry name" value="GALECTIN"/>
    <property type="match status" value="1"/>
</dbReference>
<evidence type="ECO:0000313" key="4">
    <source>
        <dbReference type="EMBL" id="VDK35436.1"/>
    </source>
</evidence>